<organism evidence="1 2">
    <name type="scientific">Gluconobacter cerinus</name>
    <dbReference type="NCBI Taxonomy" id="38307"/>
    <lineage>
        <taxon>Bacteria</taxon>
        <taxon>Pseudomonadati</taxon>
        <taxon>Pseudomonadota</taxon>
        <taxon>Alphaproteobacteria</taxon>
        <taxon>Acetobacterales</taxon>
        <taxon>Acetobacteraceae</taxon>
        <taxon>Gluconobacter</taxon>
    </lineage>
</organism>
<sequence length="61" mass="7062">MGRPPLNFKMTSVRLSPEERDRIIALVGDRGMAQFIREAVEKELKRREQSLRRQGDPPSDP</sequence>
<evidence type="ECO:0000313" key="1">
    <source>
        <dbReference type="EMBL" id="OAJ66347.1"/>
    </source>
</evidence>
<evidence type="ECO:0000313" key="2">
    <source>
        <dbReference type="Proteomes" id="UP000077786"/>
    </source>
</evidence>
<dbReference type="AlphaFoldDB" id="A0A1B6VH92"/>
<dbReference type="Proteomes" id="UP000077786">
    <property type="component" value="Unassembled WGS sequence"/>
</dbReference>
<name>A0A1B6VH92_9PROT</name>
<protein>
    <submittedName>
        <fullName evidence="1">Uncharacterized protein</fullName>
    </submittedName>
</protein>
<gene>
    <name evidence="1" type="ORF">A0123_03024</name>
</gene>
<accession>A0A1B6VH92</accession>
<dbReference type="EMBL" id="LUTU01000017">
    <property type="protein sequence ID" value="OAJ66347.1"/>
    <property type="molecule type" value="Genomic_DNA"/>
</dbReference>
<reference evidence="1 2" key="1">
    <citation type="submission" date="2016-03" db="EMBL/GenBank/DDBJ databases">
        <title>Draft genome sequence of Gluconobacter cerinus strain CECT 9110.</title>
        <authorList>
            <person name="Sainz F."/>
            <person name="Mas A."/>
            <person name="Torija M.J."/>
        </authorList>
    </citation>
    <scope>NUCLEOTIDE SEQUENCE [LARGE SCALE GENOMIC DNA]</scope>
    <source>
        <strain evidence="1 2">CECT 9110</strain>
    </source>
</reference>
<comment type="caution">
    <text evidence="1">The sequence shown here is derived from an EMBL/GenBank/DDBJ whole genome shotgun (WGS) entry which is preliminary data.</text>
</comment>
<proteinExistence type="predicted"/>